<accession>B9S8A2</accession>
<keyword evidence="2" id="KW-0413">Isomerase</keyword>
<sequence>MHIEDLEGLLSLFEASYLSEEDENILEVARKFATIYLQKNIVQQDKAPFLSMMISHSLELPLHLRVLRWETRWFIEVYERKQGMNPLLLELAKLDFNNV</sequence>
<dbReference type="InterPro" id="IPR036965">
    <property type="entry name" value="Terpene_synth_N_sf"/>
</dbReference>
<dbReference type="InterPro" id="IPR001906">
    <property type="entry name" value="Terpene_synth_N"/>
</dbReference>
<organism evidence="2 3">
    <name type="scientific">Ricinus communis</name>
    <name type="common">Castor bean</name>
    <dbReference type="NCBI Taxonomy" id="3988"/>
    <lineage>
        <taxon>Eukaryota</taxon>
        <taxon>Viridiplantae</taxon>
        <taxon>Streptophyta</taxon>
        <taxon>Embryophyta</taxon>
        <taxon>Tracheophyta</taxon>
        <taxon>Spermatophyta</taxon>
        <taxon>Magnoliopsida</taxon>
        <taxon>eudicotyledons</taxon>
        <taxon>Gunneridae</taxon>
        <taxon>Pentapetalae</taxon>
        <taxon>rosids</taxon>
        <taxon>fabids</taxon>
        <taxon>Malpighiales</taxon>
        <taxon>Euphorbiaceae</taxon>
        <taxon>Acalyphoideae</taxon>
        <taxon>Acalypheae</taxon>
        <taxon>Ricinus</taxon>
    </lineage>
</organism>
<name>B9S8A2_RICCO</name>
<gene>
    <name evidence="2" type="ORF">RCOM_1733440</name>
</gene>
<reference evidence="3" key="1">
    <citation type="journal article" date="2010" name="Nat. Biotechnol.">
        <title>Draft genome sequence of the oilseed species Ricinus communis.</title>
        <authorList>
            <person name="Chan A.P."/>
            <person name="Crabtree J."/>
            <person name="Zhao Q."/>
            <person name="Lorenzi H."/>
            <person name="Orvis J."/>
            <person name="Puiu D."/>
            <person name="Melake-Berhan A."/>
            <person name="Jones K.M."/>
            <person name="Redman J."/>
            <person name="Chen G."/>
            <person name="Cahoon E.B."/>
            <person name="Gedil M."/>
            <person name="Stanke M."/>
            <person name="Haas B.J."/>
            <person name="Wortman J.R."/>
            <person name="Fraser-Liggett C.M."/>
            <person name="Ravel J."/>
            <person name="Rabinowicz P.D."/>
        </authorList>
    </citation>
    <scope>NUCLEOTIDE SEQUENCE [LARGE SCALE GENOMIC DNA]</scope>
    <source>
        <strain evidence="3">cv. Hale</strain>
    </source>
</reference>
<keyword evidence="3" id="KW-1185">Reference proteome</keyword>
<dbReference type="STRING" id="3988.B9S8A2"/>
<dbReference type="EC" id="5.5.1.8" evidence="2"/>
<dbReference type="InParanoid" id="B9S8A2"/>
<evidence type="ECO:0000313" key="2">
    <source>
        <dbReference type="EMBL" id="EEF40196.1"/>
    </source>
</evidence>
<protein>
    <submittedName>
        <fullName evidence="2">Geranyl-diphosphate cyclase, putative</fullName>
        <ecNumber evidence="2">5.5.1.8</ecNumber>
    </submittedName>
</protein>
<dbReference type="PANTHER" id="PTHR31225:SF204">
    <property type="entry name" value="(R)-LIMONENE SYNTHASE"/>
    <property type="match status" value="1"/>
</dbReference>
<evidence type="ECO:0000313" key="3">
    <source>
        <dbReference type="Proteomes" id="UP000008311"/>
    </source>
</evidence>
<dbReference type="InterPro" id="IPR008930">
    <property type="entry name" value="Terpenoid_cyclase/PrenylTrfase"/>
</dbReference>
<dbReference type="Proteomes" id="UP000008311">
    <property type="component" value="Unassembled WGS sequence"/>
</dbReference>
<dbReference type="PANTHER" id="PTHR31225">
    <property type="entry name" value="OS04G0344100 PROTEIN-RELATED"/>
    <property type="match status" value="1"/>
</dbReference>
<proteinExistence type="predicted"/>
<dbReference type="Gene3D" id="1.50.10.130">
    <property type="entry name" value="Terpene synthase, N-terminal domain"/>
    <property type="match status" value="1"/>
</dbReference>
<dbReference type="GO" id="GO:0047926">
    <property type="term" value="F:geranyl-diphosphate cyclase activity"/>
    <property type="evidence" value="ECO:0007669"/>
    <property type="project" value="UniProtKB-EC"/>
</dbReference>
<dbReference type="SUPFAM" id="SSF48239">
    <property type="entry name" value="Terpenoid cyclases/Protein prenyltransferases"/>
    <property type="match status" value="1"/>
</dbReference>
<dbReference type="GO" id="GO:0016114">
    <property type="term" value="P:terpenoid biosynthetic process"/>
    <property type="evidence" value="ECO:0007669"/>
    <property type="project" value="InterPro"/>
</dbReference>
<dbReference type="GO" id="GO:0010333">
    <property type="term" value="F:terpene synthase activity"/>
    <property type="evidence" value="ECO:0007669"/>
    <property type="project" value="InterPro"/>
</dbReference>
<dbReference type="EMBL" id="EQ973890">
    <property type="protein sequence ID" value="EEF40196.1"/>
    <property type="molecule type" value="Genomic_DNA"/>
</dbReference>
<dbReference type="AlphaFoldDB" id="B9S8A2"/>
<evidence type="ECO:0000259" key="1">
    <source>
        <dbReference type="Pfam" id="PF01397"/>
    </source>
</evidence>
<dbReference type="InterPro" id="IPR050148">
    <property type="entry name" value="Terpene_synthase-like"/>
</dbReference>
<feature type="domain" description="Terpene synthase N-terminal" evidence="1">
    <location>
        <begin position="4"/>
        <end position="58"/>
    </location>
</feature>
<dbReference type="Pfam" id="PF01397">
    <property type="entry name" value="Terpene_synth"/>
    <property type="match status" value="1"/>
</dbReference>